<reference evidence="1" key="1">
    <citation type="submission" date="2021-02" db="EMBL/GenBank/DDBJ databases">
        <authorList>
            <consortium name="DOE Joint Genome Institute"/>
            <person name="Ahrendt S."/>
            <person name="Looney B.P."/>
            <person name="Miyauchi S."/>
            <person name="Morin E."/>
            <person name="Drula E."/>
            <person name="Courty P.E."/>
            <person name="Chicoki N."/>
            <person name="Fauchery L."/>
            <person name="Kohler A."/>
            <person name="Kuo A."/>
            <person name="Labutti K."/>
            <person name="Pangilinan J."/>
            <person name="Lipzen A."/>
            <person name="Riley R."/>
            <person name="Andreopoulos W."/>
            <person name="He G."/>
            <person name="Johnson J."/>
            <person name="Barry K.W."/>
            <person name="Grigoriev I.V."/>
            <person name="Nagy L."/>
            <person name="Hibbett D."/>
            <person name="Henrissat B."/>
            <person name="Matheny P.B."/>
            <person name="Labbe J."/>
            <person name="Martin F."/>
        </authorList>
    </citation>
    <scope>NUCLEOTIDE SEQUENCE</scope>
    <source>
        <strain evidence="1">EC-137</strain>
    </source>
</reference>
<reference evidence="1" key="2">
    <citation type="journal article" date="2022" name="New Phytol.">
        <title>Evolutionary transition to the ectomycorrhizal habit in the genomes of a hyperdiverse lineage of mushroom-forming fungi.</title>
        <authorList>
            <person name="Looney B."/>
            <person name="Miyauchi S."/>
            <person name="Morin E."/>
            <person name="Drula E."/>
            <person name="Courty P.E."/>
            <person name="Kohler A."/>
            <person name="Kuo A."/>
            <person name="LaButti K."/>
            <person name="Pangilinan J."/>
            <person name="Lipzen A."/>
            <person name="Riley R."/>
            <person name="Andreopoulos W."/>
            <person name="He G."/>
            <person name="Johnson J."/>
            <person name="Nolan M."/>
            <person name="Tritt A."/>
            <person name="Barry K.W."/>
            <person name="Grigoriev I.V."/>
            <person name="Nagy L.G."/>
            <person name="Hibbett D."/>
            <person name="Henrissat B."/>
            <person name="Matheny P.B."/>
            <person name="Labbe J."/>
            <person name="Martin F.M."/>
        </authorList>
    </citation>
    <scope>NUCLEOTIDE SEQUENCE</scope>
    <source>
        <strain evidence="1">EC-137</strain>
    </source>
</reference>
<accession>A0ACB8QCK3</accession>
<protein>
    <submittedName>
        <fullName evidence="1">Uncharacterized protein</fullName>
    </submittedName>
</protein>
<dbReference type="Proteomes" id="UP000814128">
    <property type="component" value="Unassembled WGS sequence"/>
</dbReference>
<evidence type="ECO:0000313" key="2">
    <source>
        <dbReference type="Proteomes" id="UP000814128"/>
    </source>
</evidence>
<dbReference type="EMBL" id="MU273670">
    <property type="protein sequence ID" value="KAI0029529.1"/>
    <property type="molecule type" value="Genomic_DNA"/>
</dbReference>
<name>A0ACB8QCK3_9AGAM</name>
<sequence>MSPLLRAPLTELRFGLPTRWTGSFTSFLDALSGLPTLEVLEFEEIVVSSRSQEDAWGKLPRRISLPNLRRLSWTGKLQPDSGFPILRHLMFSVFTSIYFRAVISRPRPAWPRPANTYPSFLSEAVALCTGLQSLAHEPGRTLYRTVFFGQSLGDAGLTARFVAETSASDTNLYASDIGAMQPGSLDFGFATYGDPAHEAIAHLLISPPPFAGQISALYFPHWRLFYPGLLSFFKSALHQFYGVSAVFAEGVATRHLLHYLAGRHAGRFFCDLETLTISGGELRALADSIDEENENTFADRHPDSMRAMDTTLNCLEAALRARGAQGAPIRRLIIAKSTAEEVVKEILRALIEYFEWKE</sequence>
<gene>
    <name evidence="1" type="ORF">K488DRAFT_88635</name>
</gene>
<organism evidence="1 2">
    <name type="scientific">Vararia minispora EC-137</name>
    <dbReference type="NCBI Taxonomy" id="1314806"/>
    <lineage>
        <taxon>Eukaryota</taxon>
        <taxon>Fungi</taxon>
        <taxon>Dikarya</taxon>
        <taxon>Basidiomycota</taxon>
        <taxon>Agaricomycotina</taxon>
        <taxon>Agaricomycetes</taxon>
        <taxon>Russulales</taxon>
        <taxon>Lachnocladiaceae</taxon>
        <taxon>Vararia</taxon>
    </lineage>
</organism>
<evidence type="ECO:0000313" key="1">
    <source>
        <dbReference type="EMBL" id="KAI0029529.1"/>
    </source>
</evidence>
<proteinExistence type="predicted"/>
<comment type="caution">
    <text evidence="1">The sequence shown here is derived from an EMBL/GenBank/DDBJ whole genome shotgun (WGS) entry which is preliminary data.</text>
</comment>
<keyword evidence="2" id="KW-1185">Reference proteome</keyword>